<accession>A0AAD4MHS6</accession>
<feature type="domain" description="BTB" evidence="2">
    <location>
        <begin position="141"/>
        <end position="197"/>
    </location>
</feature>
<sequence length="529" mass="59466">MANSESQIQNEQSQSKYLGVYLQCQNKSTNTDYWYCNVKAIYRIVSQKKGVDDFVKCDREAVPYDADNRRWGYSSLITIDGLLDRKEGFIKDDTVILQVDLKVETLYGTQQDDEARSTTYMDIIGPLDKKQLFSSSTDYQWDFVLNVQGKQVHIQKNLLSMHSEYFKNQFAKNKESKTAMLHNVNYEELIELLSVIYPTLCTITVENVEAITKLSYIFNMSGVLLQCEAILMVNSSKFGKLRTFLMSHWYGMEHLQAKCVAEVKAIGDPKELRMELEYAVLDCRTKAILLDKIVESSPSTNHVEISDQASGARASDILAALASSALVPSDGVVVVESHKISIHKMHLAMYSEYFKAMFLDEFKDNHLSLQLSSNRHISKAMFASFVTGILFAALVNAELQLPGPPPNWDGVPPGFDSVLSSDVIEQLKDVYKNQQLSMMEKKEQFDKIMDSVDPATLAKLPLPPFFNALPKDVQEKLKAIHSDTEMKWSERAPKFMQIMDSLPEDMKPHFGPPPPPPSSAGAGGGSSGE</sequence>
<feature type="domain" description="BTB" evidence="2">
    <location>
        <begin position="329"/>
        <end position="398"/>
    </location>
</feature>
<dbReference type="InterPro" id="IPR002083">
    <property type="entry name" value="MATH/TRAF_dom"/>
</dbReference>
<comment type="caution">
    <text evidence="4">The sequence shown here is derived from an EMBL/GenBank/DDBJ whole genome shotgun (WGS) entry which is preliminary data.</text>
</comment>
<dbReference type="PROSITE" id="PS50144">
    <property type="entry name" value="MATH"/>
    <property type="match status" value="1"/>
</dbReference>
<evidence type="ECO:0000259" key="2">
    <source>
        <dbReference type="PROSITE" id="PS50097"/>
    </source>
</evidence>
<name>A0AAD4MHS6_9BILA</name>
<dbReference type="Gene3D" id="2.60.210.10">
    <property type="entry name" value="Apoptosis, Tumor Necrosis Factor Receptor Associated Protein 2, Chain A"/>
    <property type="match status" value="1"/>
</dbReference>
<dbReference type="Pfam" id="PF00651">
    <property type="entry name" value="BTB"/>
    <property type="match status" value="2"/>
</dbReference>
<dbReference type="SUPFAM" id="SSF54695">
    <property type="entry name" value="POZ domain"/>
    <property type="match status" value="2"/>
</dbReference>
<dbReference type="Pfam" id="PF22486">
    <property type="entry name" value="MATH_2"/>
    <property type="match status" value="1"/>
</dbReference>
<proteinExistence type="predicted"/>
<dbReference type="EMBL" id="JAKKPZ010000503">
    <property type="protein sequence ID" value="KAI1694503.1"/>
    <property type="molecule type" value="Genomic_DNA"/>
</dbReference>
<dbReference type="PANTHER" id="PTHR47022">
    <property type="entry name" value="BTB AND MATH DOMAIN-CONTAINING PROTEIN 36-RELATED"/>
    <property type="match status" value="1"/>
</dbReference>
<evidence type="ECO:0000313" key="5">
    <source>
        <dbReference type="Proteomes" id="UP001201812"/>
    </source>
</evidence>
<gene>
    <name evidence="4" type="ORF">DdX_20084</name>
</gene>
<dbReference type="SMART" id="SM00225">
    <property type="entry name" value="BTB"/>
    <property type="match status" value="2"/>
</dbReference>
<dbReference type="AlphaFoldDB" id="A0AAD4MHS6"/>
<protein>
    <submittedName>
        <fullName evidence="4">BTB/POZ domain-containing protein</fullName>
    </submittedName>
</protein>
<dbReference type="Proteomes" id="UP001201812">
    <property type="component" value="Unassembled WGS sequence"/>
</dbReference>
<dbReference type="CDD" id="cd18186">
    <property type="entry name" value="BTB_POZ_ZBTB_KLHL-like"/>
    <property type="match status" value="2"/>
</dbReference>
<feature type="domain" description="MATH" evidence="3">
    <location>
        <begin position="1"/>
        <end position="101"/>
    </location>
</feature>
<dbReference type="InterPro" id="IPR000210">
    <property type="entry name" value="BTB/POZ_dom"/>
</dbReference>
<dbReference type="InterPro" id="IPR008974">
    <property type="entry name" value="TRAF-like"/>
</dbReference>
<feature type="region of interest" description="Disordered" evidence="1">
    <location>
        <begin position="503"/>
        <end position="529"/>
    </location>
</feature>
<dbReference type="InterPro" id="IPR011333">
    <property type="entry name" value="SKP1/BTB/POZ_sf"/>
</dbReference>
<reference evidence="4" key="1">
    <citation type="submission" date="2022-01" db="EMBL/GenBank/DDBJ databases">
        <title>Genome Sequence Resource for Two Populations of Ditylenchus destructor, the Migratory Endoparasitic Phytonematode.</title>
        <authorList>
            <person name="Zhang H."/>
            <person name="Lin R."/>
            <person name="Xie B."/>
        </authorList>
    </citation>
    <scope>NUCLEOTIDE SEQUENCE</scope>
    <source>
        <strain evidence="4">BazhouSP</strain>
    </source>
</reference>
<evidence type="ECO:0000256" key="1">
    <source>
        <dbReference type="SAM" id="MobiDB-lite"/>
    </source>
</evidence>
<organism evidence="4 5">
    <name type="scientific">Ditylenchus destructor</name>
    <dbReference type="NCBI Taxonomy" id="166010"/>
    <lineage>
        <taxon>Eukaryota</taxon>
        <taxon>Metazoa</taxon>
        <taxon>Ecdysozoa</taxon>
        <taxon>Nematoda</taxon>
        <taxon>Chromadorea</taxon>
        <taxon>Rhabditida</taxon>
        <taxon>Tylenchina</taxon>
        <taxon>Tylenchomorpha</taxon>
        <taxon>Sphaerularioidea</taxon>
        <taxon>Anguinidae</taxon>
        <taxon>Anguininae</taxon>
        <taxon>Ditylenchus</taxon>
    </lineage>
</organism>
<keyword evidence="5" id="KW-1185">Reference proteome</keyword>
<dbReference type="PROSITE" id="PS50097">
    <property type="entry name" value="BTB"/>
    <property type="match status" value="2"/>
</dbReference>
<dbReference type="PANTHER" id="PTHR47022:SF1">
    <property type="entry name" value="BTB AND MATH DOMAIN-CONTAINING PROTEIN 36-RELATED"/>
    <property type="match status" value="1"/>
</dbReference>
<dbReference type="SUPFAM" id="SSF49599">
    <property type="entry name" value="TRAF domain-like"/>
    <property type="match status" value="1"/>
</dbReference>
<evidence type="ECO:0000259" key="3">
    <source>
        <dbReference type="PROSITE" id="PS50144"/>
    </source>
</evidence>
<evidence type="ECO:0000313" key="4">
    <source>
        <dbReference type="EMBL" id="KAI1694503.1"/>
    </source>
</evidence>
<dbReference type="Gene3D" id="3.30.710.10">
    <property type="entry name" value="Potassium Channel Kv1.1, Chain A"/>
    <property type="match status" value="2"/>
</dbReference>